<protein>
    <submittedName>
        <fullName evidence="2">Uncharacterized protein</fullName>
    </submittedName>
</protein>
<keyword evidence="1" id="KW-0472">Membrane</keyword>
<proteinExistence type="predicted"/>
<evidence type="ECO:0000256" key="1">
    <source>
        <dbReference type="SAM" id="Phobius"/>
    </source>
</evidence>
<dbReference type="AlphaFoldDB" id="A0A6J4U1I7"/>
<accession>A0A6J4U1I7</accession>
<sequence>MSRRYGAGPAHLLVHVAALALIAWAVLQISDAGGALTVALWFAGAVIVHDFVLLPLYAGADRALQRAGRAPRDPRLLNHLRIPLALSTVTLLAFAPLILGRGDAVLARVSTIEPTGYLGRWLLLTAALLAGSGIIYLIRRTRGT</sequence>
<gene>
    <name evidence="2" type="ORF">AVDCRST_MAG30-4452</name>
</gene>
<dbReference type="EMBL" id="CADCVS010000582">
    <property type="protein sequence ID" value="CAA9538131.1"/>
    <property type="molecule type" value="Genomic_DNA"/>
</dbReference>
<feature type="transmembrane region" description="Helical" evidence="1">
    <location>
        <begin position="12"/>
        <end position="30"/>
    </location>
</feature>
<organism evidence="2">
    <name type="scientific">uncultured Solirubrobacteraceae bacterium</name>
    <dbReference type="NCBI Taxonomy" id="1162706"/>
    <lineage>
        <taxon>Bacteria</taxon>
        <taxon>Bacillati</taxon>
        <taxon>Actinomycetota</taxon>
        <taxon>Thermoleophilia</taxon>
        <taxon>Solirubrobacterales</taxon>
        <taxon>Solirubrobacteraceae</taxon>
        <taxon>environmental samples</taxon>
    </lineage>
</organism>
<keyword evidence="1" id="KW-0812">Transmembrane</keyword>
<name>A0A6J4U1I7_9ACTN</name>
<feature type="transmembrane region" description="Helical" evidence="1">
    <location>
        <begin position="119"/>
        <end position="138"/>
    </location>
</feature>
<reference evidence="2" key="1">
    <citation type="submission" date="2020-02" db="EMBL/GenBank/DDBJ databases">
        <authorList>
            <person name="Meier V. D."/>
        </authorList>
    </citation>
    <scope>NUCLEOTIDE SEQUENCE</scope>
    <source>
        <strain evidence="2">AVDCRST_MAG30</strain>
    </source>
</reference>
<feature type="transmembrane region" description="Helical" evidence="1">
    <location>
        <begin position="80"/>
        <end position="99"/>
    </location>
</feature>
<evidence type="ECO:0000313" key="2">
    <source>
        <dbReference type="EMBL" id="CAA9538131.1"/>
    </source>
</evidence>
<feature type="transmembrane region" description="Helical" evidence="1">
    <location>
        <begin position="36"/>
        <end position="59"/>
    </location>
</feature>
<keyword evidence="1" id="KW-1133">Transmembrane helix</keyword>